<evidence type="ECO:0000256" key="1">
    <source>
        <dbReference type="ARBA" id="ARBA00004236"/>
    </source>
</evidence>
<keyword evidence="6" id="KW-1185">Reference proteome</keyword>
<dbReference type="Proteomes" id="UP000005439">
    <property type="component" value="Chromosome"/>
</dbReference>
<feature type="transmembrane region" description="Helical" evidence="4">
    <location>
        <begin position="58"/>
        <end position="76"/>
    </location>
</feature>
<proteinExistence type="predicted"/>
<feature type="transmembrane region" description="Helical" evidence="4">
    <location>
        <begin position="569"/>
        <end position="587"/>
    </location>
</feature>
<feature type="transmembrane region" description="Helical" evidence="4">
    <location>
        <begin position="438"/>
        <end position="457"/>
    </location>
</feature>
<dbReference type="AlphaFoldDB" id="G8TX74"/>
<feature type="transmembrane region" description="Helical" evidence="4">
    <location>
        <begin position="530"/>
        <end position="549"/>
    </location>
</feature>
<keyword evidence="4" id="KW-1133">Transmembrane helix</keyword>
<dbReference type="STRING" id="679936.Sulac_2614"/>
<reference evidence="5 6" key="2">
    <citation type="journal article" date="2012" name="Stand. Genomic Sci.">
        <title>Complete genome sequence of the moderately thermophilic mineral-sulfide-oxidizing firmicute Sulfobacillus acidophilus type strain (NAL(T)).</title>
        <authorList>
            <person name="Anderson I."/>
            <person name="Chertkov O."/>
            <person name="Chen A."/>
            <person name="Saunders E."/>
            <person name="Lapidus A."/>
            <person name="Nolan M."/>
            <person name="Lucas S."/>
            <person name="Hammon N."/>
            <person name="Deshpande S."/>
            <person name="Cheng J.F."/>
            <person name="Han C."/>
            <person name="Tapia R."/>
            <person name="Goodwin L.A."/>
            <person name="Pitluck S."/>
            <person name="Liolios K."/>
            <person name="Pagani I."/>
            <person name="Ivanova N."/>
            <person name="Mikhailova N."/>
            <person name="Pati A."/>
            <person name="Palaniappan K."/>
            <person name="Land M."/>
            <person name="Pan C."/>
            <person name="Rohde M."/>
            <person name="Pukall R."/>
            <person name="Goker M."/>
            <person name="Detter J.C."/>
            <person name="Woyke T."/>
            <person name="Bristow J."/>
            <person name="Eisen J.A."/>
            <person name="Markowitz V."/>
            <person name="Hugenholtz P."/>
            <person name="Kyrpides N.C."/>
            <person name="Klenk H.P."/>
            <person name="Mavromatis K."/>
        </authorList>
    </citation>
    <scope>NUCLEOTIDE SEQUENCE [LARGE SCALE GENOMIC DNA]</scope>
    <source>
        <strain evidence="6">ATCC 700253 / DSM 10332 / NAL</strain>
    </source>
</reference>
<dbReference type="HOGENOM" id="CLU_017386_1_0_9"/>
<evidence type="ECO:0000256" key="3">
    <source>
        <dbReference type="ARBA" id="ARBA00023136"/>
    </source>
</evidence>
<keyword evidence="2" id="KW-1003">Cell membrane</keyword>
<gene>
    <name evidence="5" type="ordered locus">Sulac_2614</name>
</gene>
<dbReference type="EMBL" id="CP003179">
    <property type="protein sequence ID" value="AEW06076.1"/>
    <property type="molecule type" value="Genomic_DNA"/>
</dbReference>
<keyword evidence="4" id="KW-0812">Transmembrane</keyword>
<evidence type="ECO:0000256" key="2">
    <source>
        <dbReference type="ARBA" id="ARBA00022475"/>
    </source>
</evidence>
<accession>G8TX74</accession>
<feature type="transmembrane region" description="Helical" evidence="4">
    <location>
        <begin position="469"/>
        <end position="487"/>
    </location>
</feature>
<dbReference type="PANTHER" id="PTHR30224:SF4">
    <property type="entry name" value="ELECTRON TRANSPORT PROTEIN YCCM-RELATED"/>
    <property type="match status" value="1"/>
</dbReference>
<feature type="transmembrane region" description="Helical" evidence="4">
    <location>
        <begin position="25"/>
        <end position="46"/>
    </location>
</feature>
<feature type="transmembrane region" description="Helical" evidence="4">
    <location>
        <begin position="227"/>
        <end position="244"/>
    </location>
</feature>
<dbReference type="PATRIC" id="fig|679936.5.peg.2705"/>
<comment type="subcellular location">
    <subcellularLocation>
        <location evidence="1">Cell membrane</location>
    </subcellularLocation>
</comment>
<feature type="transmembrane region" description="Helical" evidence="4">
    <location>
        <begin position="381"/>
        <end position="399"/>
    </location>
</feature>
<feature type="transmembrane region" description="Helical" evidence="4">
    <location>
        <begin position="175"/>
        <end position="206"/>
    </location>
</feature>
<evidence type="ECO:0000313" key="6">
    <source>
        <dbReference type="Proteomes" id="UP000005439"/>
    </source>
</evidence>
<sequence>MATSEKPIPLSSPYSKPLYKWLDRLIPVGLAGFMLLVFFDYSWWVVHSPRPIATWRRIIFFSIWIPTTLFYVSLGLKDIIQNWNGRWEFAGPKPRPPHADTIGTQKVILQQDYFRTVSGKRVDLSQNAFFRWLFHRRWYQFAAQLPNVIIFNIVIIAGLMGTVNPNLNFGTVITWYLWFGVFFALCLGIGRGWCLICPFSAQAEWVQRLGLFSRRKKLFTLGRKWPQKYSTVLISVFFFMTLTWTEEFYNVAGPGLPIFTAALVAGIILWDLFYALVFERRSFCHYGCPLAAVIGATSAIAPFEGFRAKDRSLCKTCTTKECMRGSDRSYGCGWFEYPGSMTSNFNCGLTGECFKGCPYENVGLSVHAPLKEAYQPKKKRFDVALSVTLMMGTLFFEVINATPTYGVFDTWLSRVTGWTRIAQILHTQLQGYPNPLDFFGIILVWPLAAWGLTRLAAVFSRGTLTARELFTRYMYGWIPLFGLGIFARQLPKVLTNAATIIPVLSDPFGFGWNMLGTATGVHTRSVAPDWILWVQVALVIIGGLSGLFITRKITQLDYHNKPGAKAIDALMNGIVLIQTVALAALYVDIAAQNPGHPFSPPF</sequence>
<protein>
    <submittedName>
        <fullName evidence="5">Cyclic nucleotide-binding protein</fullName>
    </submittedName>
</protein>
<reference evidence="6" key="1">
    <citation type="submission" date="2011-12" db="EMBL/GenBank/DDBJ databases">
        <title>The complete genome of chromosome of Sulfobacillus acidophilus DSM 10332.</title>
        <authorList>
            <person name="Lucas S."/>
            <person name="Han J."/>
            <person name="Lapidus A."/>
            <person name="Bruce D."/>
            <person name="Goodwin L."/>
            <person name="Pitluck S."/>
            <person name="Peters L."/>
            <person name="Kyrpides N."/>
            <person name="Mavromatis K."/>
            <person name="Ivanova N."/>
            <person name="Mikhailova N."/>
            <person name="Chertkov O."/>
            <person name="Saunders E."/>
            <person name="Detter J.C."/>
            <person name="Tapia R."/>
            <person name="Han C."/>
            <person name="Land M."/>
            <person name="Hauser L."/>
            <person name="Markowitz V."/>
            <person name="Cheng J.-F."/>
            <person name="Hugenholtz P."/>
            <person name="Woyke T."/>
            <person name="Wu D."/>
            <person name="Pukall R."/>
            <person name="Gehrich-Schroeter G."/>
            <person name="Schneider S."/>
            <person name="Klenk H.-P."/>
            <person name="Eisen J.A."/>
        </authorList>
    </citation>
    <scope>NUCLEOTIDE SEQUENCE [LARGE SCALE GENOMIC DNA]</scope>
    <source>
        <strain evidence="6">ATCC 700253 / DSM 10332 / NAL</strain>
    </source>
</reference>
<dbReference type="PANTHER" id="PTHR30224">
    <property type="entry name" value="ELECTRON TRANSPORT PROTEIN"/>
    <property type="match status" value="1"/>
</dbReference>
<dbReference type="KEGG" id="sap:Sulac_2614"/>
<keyword evidence="3 4" id="KW-0472">Membrane</keyword>
<dbReference type="InterPro" id="IPR052378">
    <property type="entry name" value="NosR_regulator"/>
</dbReference>
<dbReference type="GO" id="GO:0005886">
    <property type="term" value="C:plasma membrane"/>
    <property type="evidence" value="ECO:0007669"/>
    <property type="project" value="UniProtKB-SubCell"/>
</dbReference>
<feature type="transmembrane region" description="Helical" evidence="4">
    <location>
        <begin position="256"/>
        <end position="277"/>
    </location>
</feature>
<evidence type="ECO:0000256" key="4">
    <source>
        <dbReference type="SAM" id="Phobius"/>
    </source>
</evidence>
<evidence type="ECO:0000313" key="5">
    <source>
        <dbReference type="EMBL" id="AEW06076.1"/>
    </source>
</evidence>
<feature type="transmembrane region" description="Helical" evidence="4">
    <location>
        <begin position="141"/>
        <end position="163"/>
    </location>
</feature>
<name>G8TX74_SULAD</name>
<organism evidence="5 6">
    <name type="scientific">Sulfobacillus acidophilus (strain ATCC 700253 / DSM 10332 / NAL)</name>
    <dbReference type="NCBI Taxonomy" id="679936"/>
    <lineage>
        <taxon>Bacteria</taxon>
        <taxon>Bacillati</taxon>
        <taxon>Bacillota</taxon>
        <taxon>Clostridia</taxon>
        <taxon>Eubacteriales</taxon>
        <taxon>Clostridiales Family XVII. Incertae Sedis</taxon>
        <taxon>Sulfobacillus</taxon>
    </lineage>
</organism>